<evidence type="ECO:0000313" key="2">
    <source>
        <dbReference type="EMBL" id="KIW75466.1"/>
    </source>
</evidence>
<keyword evidence="3" id="KW-1185">Reference proteome</keyword>
<dbReference type="EMBL" id="KN846975">
    <property type="protein sequence ID" value="KIW75466.1"/>
    <property type="molecule type" value="Genomic_DNA"/>
</dbReference>
<proteinExistence type="predicted"/>
<dbReference type="Proteomes" id="UP000053029">
    <property type="component" value="Unassembled WGS sequence"/>
</dbReference>
<dbReference type="GeneID" id="25309697"/>
<evidence type="ECO:0000313" key="3">
    <source>
        <dbReference type="Proteomes" id="UP000053029"/>
    </source>
</evidence>
<dbReference type="RefSeq" id="XP_013279274.1">
    <property type="nucleotide sequence ID" value="XM_013423820.1"/>
</dbReference>
<gene>
    <name evidence="2" type="ORF">Z517_10207</name>
</gene>
<accession>A0A0D2DCV1</accession>
<name>A0A0D2DCV1_9EURO</name>
<feature type="region of interest" description="Disordered" evidence="1">
    <location>
        <begin position="335"/>
        <end position="399"/>
    </location>
</feature>
<dbReference type="HOGENOM" id="CLU_039642_0_0_1"/>
<organism evidence="2 3">
    <name type="scientific">Fonsecaea pedrosoi CBS 271.37</name>
    <dbReference type="NCBI Taxonomy" id="1442368"/>
    <lineage>
        <taxon>Eukaryota</taxon>
        <taxon>Fungi</taxon>
        <taxon>Dikarya</taxon>
        <taxon>Ascomycota</taxon>
        <taxon>Pezizomycotina</taxon>
        <taxon>Eurotiomycetes</taxon>
        <taxon>Chaetothyriomycetidae</taxon>
        <taxon>Chaetothyriales</taxon>
        <taxon>Herpotrichiellaceae</taxon>
        <taxon>Fonsecaea</taxon>
    </lineage>
</organism>
<feature type="compositionally biased region" description="Low complexity" evidence="1">
    <location>
        <begin position="368"/>
        <end position="381"/>
    </location>
</feature>
<dbReference type="AlphaFoldDB" id="A0A0D2DCV1"/>
<reference evidence="2 3" key="1">
    <citation type="submission" date="2015-01" db="EMBL/GenBank/DDBJ databases">
        <title>The Genome Sequence of Fonsecaea pedrosoi CBS 271.37.</title>
        <authorList>
            <consortium name="The Broad Institute Genomics Platform"/>
            <person name="Cuomo C."/>
            <person name="de Hoog S."/>
            <person name="Gorbushina A."/>
            <person name="Stielow B."/>
            <person name="Teixiera M."/>
            <person name="Abouelleil A."/>
            <person name="Chapman S.B."/>
            <person name="Priest M."/>
            <person name="Young S.K."/>
            <person name="Wortman J."/>
            <person name="Nusbaum C."/>
            <person name="Birren B."/>
        </authorList>
    </citation>
    <scope>NUCLEOTIDE SEQUENCE [LARGE SCALE GENOMIC DNA]</scope>
    <source>
        <strain evidence="2 3">CBS 271.37</strain>
    </source>
</reference>
<sequence>MASLLAQSQLSKTLILNAPGVVDNGQRSIPTTMPNPPPQQPFPAYSLGYDPTTDVRYVSQAIPPQPVNGQHSPHPFHMLSEDNLHPILFQMEPYPSVLNGVDAPLLVNQATGQVEQGIGGKRLRYFSHLPRWIAPNVSGMLMELWLRLDPRVDMSDIMARVYQLAGTRTPQGNTFNMRRLRFREYIWAPLFTSSRQHPTAWEVDLISKRTREQLLLNTCMVVDLPNNRLLKPVLGNDKSIRGFVDSGLPIDHFLGGYVAPVPLPSDHQMLVLELRKRMQTLALRRGLGNGPEDYRRVPKDLHPAWWHKGVARDTIISDVDNKSHDEWIAEKLGEYPGLTRPGAQRTRARKGAHTSALPPQTRPRHPLPATATSTSVSSQQAPSPPPSPTDPRLAGTGVGALGVASVPPLHFSNAQGGTSYYVEAVHRREYAAAEAARAQL</sequence>
<dbReference type="OrthoDB" id="5409522at2759"/>
<evidence type="ECO:0000256" key="1">
    <source>
        <dbReference type="SAM" id="MobiDB-lite"/>
    </source>
</evidence>
<protein>
    <submittedName>
        <fullName evidence="2">Uncharacterized protein</fullName>
    </submittedName>
</protein>
<dbReference type="VEuPathDB" id="FungiDB:Z517_10207"/>